<evidence type="ECO:0000313" key="4">
    <source>
        <dbReference type="Proteomes" id="UP000279972"/>
    </source>
</evidence>
<evidence type="ECO:0000313" key="1">
    <source>
        <dbReference type="EMBL" id="AZA84888.1"/>
    </source>
</evidence>
<protein>
    <recommendedName>
        <fullName evidence="5">DUF695 domain-containing protein</fullName>
    </recommendedName>
</protein>
<gene>
    <name evidence="2" type="ORF">C1637_19090</name>
    <name evidence="1" type="ORF">EG342_24600</name>
</gene>
<dbReference type="EMBL" id="CP033924">
    <property type="protein sequence ID" value="AZA84888.1"/>
    <property type="molecule type" value="Genomic_DNA"/>
</dbReference>
<proteinExistence type="predicted"/>
<evidence type="ECO:0008006" key="5">
    <source>
        <dbReference type="Google" id="ProtNLM"/>
    </source>
</evidence>
<evidence type="ECO:0000313" key="3">
    <source>
        <dbReference type="Proteomes" id="UP000236262"/>
    </source>
</evidence>
<accession>A0A3G6RTS8</accession>
<dbReference type="Proteomes" id="UP000279972">
    <property type="component" value="Chromosome"/>
</dbReference>
<sequence>MVLGVYWYFKFPENLYHFNFFKFFEGFGGHADNDAELIAKVRVDHIDHFIQKLETLKEHFKRTFLQLNIDGNQLIISIGDHQLFDYHFQFALEIENLLSRENAVLIEPGDPFKIQNTKVYHPEREQFKRIEYNFIQIVGSDFKKNNAEILSIRIDCNLPLVSKKDFLHDVVLICKDENLNIFYYNDYDFEDQCNLMLFFTNGRQYKDGIQTIDINSFGNKIRSLTQKYQFHFGHFGGLKYYPLNGPHIELMEDENFILN</sequence>
<dbReference type="EMBL" id="PPEH01000008">
    <property type="protein sequence ID" value="PNW12259.1"/>
    <property type="molecule type" value="Genomic_DNA"/>
</dbReference>
<organism evidence="2 3">
    <name type="scientific">Chryseobacterium lactis</name>
    <dbReference type="NCBI Taxonomy" id="1241981"/>
    <lineage>
        <taxon>Bacteria</taxon>
        <taxon>Pseudomonadati</taxon>
        <taxon>Bacteroidota</taxon>
        <taxon>Flavobacteriia</taxon>
        <taxon>Flavobacteriales</taxon>
        <taxon>Weeksellaceae</taxon>
        <taxon>Chryseobacterium group</taxon>
        <taxon>Chryseobacterium</taxon>
    </lineage>
</organism>
<name>A0A3G6RTS8_CHRLC</name>
<evidence type="ECO:0000313" key="2">
    <source>
        <dbReference type="EMBL" id="PNW12259.1"/>
    </source>
</evidence>
<keyword evidence="4" id="KW-1185">Reference proteome</keyword>
<dbReference type="KEGG" id="clac:EG342_24600"/>
<dbReference type="AlphaFoldDB" id="A0A3G6RTS8"/>
<reference evidence="1 4" key="2">
    <citation type="submission" date="2018-11" db="EMBL/GenBank/DDBJ databases">
        <title>Proposal to divide the Flavobacteriaceae and reorganize its genera based on Amino Acid Identity values calculated from whole genome sequences.</title>
        <authorList>
            <person name="Nicholson A.C."/>
            <person name="Gulvik C.A."/>
            <person name="Whitney A.M."/>
            <person name="Humrighouse B.W."/>
            <person name="Bell M."/>
            <person name="Holmes B."/>
            <person name="Steigerwalt A.G."/>
            <person name="Villarma A."/>
            <person name="Sheth M."/>
            <person name="Batra D."/>
            <person name="Pryor J."/>
            <person name="Bernardet J.-F."/>
            <person name="Hugo C."/>
            <person name="Kampfer P."/>
            <person name="Newman J."/>
            <person name="McQuiston J.R."/>
        </authorList>
    </citation>
    <scope>NUCLEOTIDE SEQUENCE [LARGE SCALE GENOMIC DNA]</scope>
    <source>
        <strain evidence="1 4">KC_1864</strain>
    </source>
</reference>
<dbReference type="Proteomes" id="UP000236262">
    <property type="component" value="Unassembled WGS sequence"/>
</dbReference>
<dbReference type="RefSeq" id="WP_103293255.1">
    <property type="nucleotide sequence ID" value="NZ_CP033924.1"/>
</dbReference>
<dbReference type="OrthoDB" id="1269458at2"/>
<reference evidence="2 3" key="1">
    <citation type="submission" date="2018-01" db="EMBL/GenBank/DDBJ databases">
        <title>Draft genome sequences of Chryseobacterium lactis NCTC11390, Chryseobacterium oncorhynchi 701B-08, and Chryseobacterium viscerum 687B-08.</title>
        <authorList>
            <person name="Jeong J.-J."/>
            <person name="Lee Y.J."/>
            <person name="Park B."/>
            <person name="Choi I.-G."/>
            <person name="Kim K.D."/>
        </authorList>
    </citation>
    <scope>NUCLEOTIDE SEQUENCE [LARGE SCALE GENOMIC DNA]</scope>
    <source>
        <strain evidence="2 3">NCTC11390</strain>
    </source>
</reference>